<evidence type="ECO:0000313" key="2">
    <source>
        <dbReference type="Proteomes" id="UP000321079"/>
    </source>
</evidence>
<sequence>MVCIKTLYSRFIRWSCLGVFDRIFVIPILALPGRLLTHIPRPGTTREFSAN</sequence>
<protein>
    <submittedName>
        <fullName evidence="1">Uncharacterized protein</fullName>
    </submittedName>
</protein>
<organism evidence="1 2">
    <name type="scientific">Gluconobacter kanchanaburiensis NBRC 103587</name>
    <dbReference type="NCBI Taxonomy" id="1307948"/>
    <lineage>
        <taxon>Bacteria</taxon>
        <taxon>Pseudomonadati</taxon>
        <taxon>Pseudomonadota</taxon>
        <taxon>Alphaproteobacteria</taxon>
        <taxon>Acetobacterales</taxon>
        <taxon>Acetobacteraceae</taxon>
        <taxon>Gluconobacter</taxon>
    </lineage>
</organism>
<dbReference type="Proteomes" id="UP000321079">
    <property type="component" value="Unassembled WGS sequence"/>
</dbReference>
<name>A0A511BAK6_9PROT</name>
<comment type="caution">
    <text evidence="1">The sequence shown here is derived from an EMBL/GenBank/DDBJ whole genome shotgun (WGS) entry which is preliminary data.</text>
</comment>
<keyword evidence="2" id="KW-1185">Reference proteome</keyword>
<proteinExistence type="predicted"/>
<dbReference type="EMBL" id="BJVA01000027">
    <property type="protein sequence ID" value="GEK97435.1"/>
    <property type="molecule type" value="Genomic_DNA"/>
</dbReference>
<evidence type="ECO:0000313" key="1">
    <source>
        <dbReference type="EMBL" id="GEK97435.1"/>
    </source>
</evidence>
<gene>
    <name evidence="1" type="ORF">GKA01_26320</name>
</gene>
<accession>A0A511BAK6</accession>
<dbReference type="AlphaFoldDB" id="A0A511BAK6"/>
<reference evidence="1 2" key="1">
    <citation type="submission" date="2019-07" db="EMBL/GenBank/DDBJ databases">
        <title>Whole genome shotgun sequence of Gluconobacter kanchanaburiensis NBRC 103587.</title>
        <authorList>
            <person name="Hosoyama A."/>
            <person name="Uohara A."/>
            <person name="Ohji S."/>
            <person name="Ichikawa N."/>
        </authorList>
    </citation>
    <scope>NUCLEOTIDE SEQUENCE [LARGE SCALE GENOMIC DNA]</scope>
    <source>
        <strain evidence="1 2">NBRC 103587</strain>
    </source>
</reference>